<dbReference type="EMBL" id="ANAH02000007">
    <property type="protein sequence ID" value="EPX62526.1"/>
    <property type="molecule type" value="Genomic_DNA"/>
</dbReference>
<protein>
    <recommendedName>
        <fullName evidence="4">Lipoprotein</fullName>
    </recommendedName>
</protein>
<dbReference type="RefSeq" id="WP_002630151.1">
    <property type="nucleotide sequence ID" value="NZ_ANAH02000007.1"/>
</dbReference>
<feature type="signal peptide" evidence="1">
    <location>
        <begin position="1"/>
        <end position="23"/>
    </location>
</feature>
<comment type="caution">
    <text evidence="2">The sequence shown here is derived from an EMBL/GenBank/DDBJ whole genome shotgun (WGS) entry which is preliminary data.</text>
</comment>
<sequence>MKLTPRLKRFPILVGLISTTVLASAAHAGQAGFPLGPEVRLPNVDPGAWGRLCDRADAITKAISRLNPNATEEQKRCTNLLVKVRLYRFAQVVDGFGREGGPLYFPSPDQDGAGGAFERIYEEIKKHKCDDEDGPGGPKGFGSNAFVEAWTNTNPGWNTHSVWGPDIVPHPDPVKHMVGFLTENRERLTKDFPKTAVDELLTRATSGQLTGQDIERFRVMASIGVSYLTLSARQGFALISRAVAVRVLPVWVLPPDYKDVPGKSGDLRKGM</sequence>
<reference evidence="2" key="1">
    <citation type="submission" date="2013-05" db="EMBL/GenBank/DDBJ databases">
        <title>Genome assembly of Cystobacter fuscus DSM 2262.</title>
        <authorList>
            <person name="Sharma G."/>
            <person name="Khatri I."/>
            <person name="Kaur C."/>
            <person name="Mayilraj S."/>
            <person name="Subramanian S."/>
        </authorList>
    </citation>
    <scope>NUCLEOTIDE SEQUENCE [LARGE SCALE GENOMIC DNA]</scope>
    <source>
        <strain evidence="2">DSM 2262</strain>
    </source>
</reference>
<proteinExistence type="predicted"/>
<evidence type="ECO:0000313" key="3">
    <source>
        <dbReference type="Proteomes" id="UP000011682"/>
    </source>
</evidence>
<dbReference type="AlphaFoldDB" id="S9PHJ2"/>
<accession>S9PHJ2</accession>
<dbReference type="OrthoDB" id="10017346at2"/>
<evidence type="ECO:0000256" key="1">
    <source>
        <dbReference type="SAM" id="SignalP"/>
    </source>
</evidence>
<evidence type="ECO:0008006" key="4">
    <source>
        <dbReference type="Google" id="ProtNLM"/>
    </source>
</evidence>
<organism evidence="2 3">
    <name type="scientific">Cystobacter fuscus (strain ATCC 25194 / DSM 2262 / NBRC 100088 / M29)</name>
    <dbReference type="NCBI Taxonomy" id="1242864"/>
    <lineage>
        <taxon>Bacteria</taxon>
        <taxon>Pseudomonadati</taxon>
        <taxon>Myxococcota</taxon>
        <taxon>Myxococcia</taxon>
        <taxon>Myxococcales</taxon>
        <taxon>Cystobacterineae</taxon>
        <taxon>Archangiaceae</taxon>
        <taxon>Cystobacter</taxon>
    </lineage>
</organism>
<name>S9PHJ2_CYSF2</name>
<keyword evidence="3" id="KW-1185">Reference proteome</keyword>
<evidence type="ECO:0000313" key="2">
    <source>
        <dbReference type="EMBL" id="EPX62526.1"/>
    </source>
</evidence>
<keyword evidence="1" id="KW-0732">Signal</keyword>
<gene>
    <name evidence="2" type="ORF">D187_008714</name>
</gene>
<feature type="chain" id="PRO_5004567516" description="Lipoprotein" evidence="1">
    <location>
        <begin position="24"/>
        <end position="271"/>
    </location>
</feature>
<dbReference type="Proteomes" id="UP000011682">
    <property type="component" value="Unassembled WGS sequence"/>
</dbReference>